<dbReference type="OrthoDB" id="1921208at2759"/>
<dbReference type="Gene3D" id="2.60.40.420">
    <property type="entry name" value="Cupredoxins - blue copper proteins"/>
    <property type="match status" value="1"/>
</dbReference>
<dbReference type="InterPro" id="IPR052953">
    <property type="entry name" value="Ser-rich/MCO-related"/>
</dbReference>
<reference evidence="4" key="1">
    <citation type="journal article" date="2014" name="Proc. Natl. Acad. Sci. U.S.A.">
        <title>Extensive sampling of basidiomycete genomes demonstrates inadequacy of the white-rot/brown-rot paradigm for wood decay fungi.</title>
        <authorList>
            <person name="Riley R."/>
            <person name="Salamov A.A."/>
            <person name="Brown D.W."/>
            <person name="Nagy L.G."/>
            <person name="Floudas D."/>
            <person name="Held B.W."/>
            <person name="Levasseur A."/>
            <person name="Lombard V."/>
            <person name="Morin E."/>
            <person name="Otillar R."/>
            <person name="Lindquist E.A."/>
            <person name="Sun H."/>
            <person name="LaButti K.M."/>
            <person name="Schmutz J."/>
            <person name="Jabbour D."/>
            <person name="Luo H."/>
            <person name="Baker S.E."/>
            <person name="Pisabarro A.G."/>
            <person name="Walton J.D."/>
            <person name="Blanchette R.A."/>
            <person name="Henrissat B."/>
            <person name="Martin F."/>
            <person name="Cullen D."/>
            <person name="Hibbett D.S."/>
            <person name="Grigoriev I.V."/>
        </authorList>
    </citation>
    <scope>NUCLEOTIDE SEQUENCE [LARGE SCALE GENOMIC DNA]</scope>
    <source>
        <strain evidence="4">PC15</strain>
    </source>
</reference>
<dbReference type="InParanoid" id="A0A067N772"/>
<accession>A0A067N772</accession>
<sequence>MQAILLLAFLSSLVSAFDYTVGVGKDERTGKKGMGFDPSSIHPQAGDSIVFEFRSGAHSAVQSTYDNPCTPLEGGFNSGVITVADNLEVDAPGLPQIRLLVNSTEPLWFFDQAGGLCREGAVLSANPTSTQTAGGFVENASRAPASPPPSSSTSSDSPTSSTGSTSTSTGEAAPAQSSGSNTGYRDAVSGAAVLFGLVIGLL</sequence>
<dbReference type="EMBL" id="KL198012">
    <property type="protein sequence ID" value="KDQ23838.1"/>
    <property type="molecule type" value="Genomic_DNA"/>
</dbReference>
<dbReference type="AlphaFoldDB" id="A0A067N772"/>
<evidence type="ECO:0000256" key="1">
    <source>
        <dbReference type="SAM" id="MobiDB-lite"/>
    </source>
</evidence>
<dbReference type="Proteomes" id="UP000027073">
    <property type="component" value="Unassembled WGS sequence"/>
</dbReference>
<dbReference type="VEuPathDB" id="FungiDB:PLEOSDRAFT_1090605"/>
<name>A0A067N772_PLEO1</name>
<dbReference type="InterPro" id="IPR008972">
    <property type="entry name" value="Cupredoxin"/>
</dbReference>
<feature type="chain" id="PRO_5001641865" description="Phytocyanin domain-containing protein" evidence="2">
    <location>
        <begin position="17"/>
        <end position="202"/>
    </location>
</feature>
<dbReference type="PANTHER" id="PTHR34883:SF15">
    <property type="entry name" value="EXTRACELLULAR SERINE-RICH PROTEIN"/>
    <property type="match status" value="1"/>
</dbReference>
<dbReference type="PANTHER" id="PTHR34883">
    <property type="entry name" value="SERINE-RICH PROTEIN, PUTATIVE-RELATED-RELATED"/>
    <property type="match status" value="1"/>
</dbReference>
<proteinExistence type="predicted"/>
<evidence type="ECO:0000313" key="4">
    <source>
        <dbReference type="Proteomes" id="UP000027073"/>
    </source>
</evidence>
<feature type="signal peptide" evidence="2">
    <location>
        <begin position="1"/>
        <end position="16"/>
    </location>
</feature>
<feature type="region of interest" description="Disordered" evidence="1">
    <location>
        <begin position="127"/>
        <end position="183"/>
    </location>
</feature>
<feature type="compositionally biased region" description="Low complexity" evidence="1">
    <location>
        <begin position="151"/>
        <end position="175"/>
    </location>
</feature>
<dbReference type="HOGENOM" id="CLU_053381_6_1_1"/>
<evidence type="ECO:0000313" key="3">
    <source>
        <dbReference type="EMBL" id="KDQ23838.1"/>
    </source>
</evidence>
<evidence type="ECO:0000256" key="2">
    <source>
        <dbReference type="SAM" id="SignalP"/>
    </source>
</evidence>
<dbReference type="SUPFAM" id="SSF49503">
    <property type="entry name" value="Cupredoxins"/>
    <property type="match status" value="1"/>
</dbReference>
<organism evidence="3 4">
    <name type="scientific">Pleurotus ostreatus (strain PC15)</name>
    <name type="common">Oyster mushroom</name>
    <dbReference type="NCBI Taxonomy" id="1137138"/>
    <lineage>
        <taxon>Eukaryota</taxon>
        <taxon>Fungi</taxon>
        <taxon>Dikarya</taxon>
        <taxon>Basidiomycota</taxon>
        <taxon>Agaricomycotina</taxon>
        <taxon>Agaricomycetes</taxon>
        <taxon>Agaricomycetidae</taxon>
        <taxon>Agaricales</taxon>
        <taxon>Pleurotineae</taxon>
        <taxon>Pleurotaceae</taxon>
        <taxon>Pleurotus</taxon>
    </lineage>
</organism>
<gene>
    <name evidence="3" type="ORF">PLEOSDRAFT_1090605</name>
</gene>
<evidence type="ECO:0008006" key="5">
    <source>
        <dbReference type="Google" id="ProtNLM"/>
    </source>
</evidence>
<protein>
    <recommendedName>
        <fullName evidence="5">Phytocyanin domain-containing protein</fullName>
    </recommendedName>
</protein>
<keyword evidence="2" id="KW-0732">Signal</keyword>